<dbReference type="GO" id="GO:0015074">
    <property type="term" value="P:DNA integration"/>
    <property type="evidence" value="ECO:0007669"/>
    <property type="project" value="InterPro"/>
</dbReference>
<dbReference type="GO" id="GO:0005524">
    <property type="term" value="F:ATP binding"/>
    <property type="evidence" value="ECO:0007669"/>
    <property type="project" value="InterPro"/>
</dbReference>
<dbReference type="Gene3D" id="1.10.443.10">
    <property type="entry name" value="Intergrase catalytic core"/>
    <property type="match status" value="1"/>
</dbReference>
<dbReference type="GO" id="GO:0006310">
    <property type="term" value="P:DNA recombination"/>
    <property type="evidence" value="ECO:0007669"/>
    <property type="project" value="UniProtKB-KW"/>
</dbReference>
<gene>
    <name evidence="3" type="ORF">G3T37_11515</name>
</gene>
<dbReference type="AlphaFoldDB" id="A0A7C9TTD8"/>
<dbReference type="Proteomes" id="UP000479756">
    <property type="component" value="Unassembled WGS sequence"/>
</dbReference>
<proteinExistence type="predicted"/>
<dbReference type="InterPro" id="IPR011010">
    <property type="entry name" value="DNA_brk_join_enz"/>
</dbReference>
<dbReference type="PANTHER" id="PTHR43581:SF4">
    <property type="entry name" value="ATP_GTP PHOSPHATASE"/>
    <property type="match status" value="1"/>
</dbReference>
<feature type="domain" description="Tyr recombinase" evidence="2">
    <location>
        <begin position="1"/>
        <end position="81"/>
    </location>
</feature>
<dbReference type="EMBL" id="JAAGWZ010000003">
    <property type="protein sequence ID" value="NEM91983.1"/>
    <property type="molecule type" value="Genomic_DNA"/>
</dbReference>
<evidence type="ECO:0000259" key="2">
    <source>
        <dbReference type="PROSITE" id="PS51898"/>
    </source>
</evidence>
<accession>A0A7C9TTD8</accession>
<dbReference type="InterPro" id="IPR013762">
    <property type="entry name" value="Integrase-like_cat_sf"/>
</dbReference>
<keyword evidence="4" id="KW-1185">Reference proteome</keyword>
<organism evidence="3 4">
    <name type="scientific">Galbitalea soli</name>
    <dbReference type="NCBI Taxonomy" id="1268042"/>
    <lineage>
        <taxon>Bacteria</taxon>
        <taxon>Bacillati</taxon>
        <taxon>Actinomycetota</taxon>
        <taxon>Actinomycetes</taxon>
        <taxon>Micrococcales</taxon>
        <taxon>Microbacteriaceae</taxon>
        <taxon>Galbitalea</taxon>
    </lineage>
</organism>
<dbReference type="Pfam" id="PF13304">
    <property type="entry name" value="AAA_21"/>
    <property type="match status" value="1"/>
</dbReference>
<dbReference type="GO" id="GO:0016887">
    <property type="term" value="F:ATP hydrolysis activity"/>
    <property type="evidence" value="ECO:0007669"/>
    <property type="project" value="InterPro"/>
</dbReference>
<dbReference type="InterPro" id="IPR003959">
    <property type="entry name" value="ATPase_AAA_core"/>
</dbReference>
<dbReference type="InterPro" id="IPR002104">
    <property type="entry name" value="Integrase_catalytic"/>
</dbReference>
<dbReference type="InterPro" id="IPR003593">
    <property type="entry name" value="AAA+_ATPase"/>
</dbReference>
<dbReference type="InterPro" id="IPR051396">
    <property type="entry name" value="Bact_Antivir_Def_Nuclease"/>
</dbReference>
<sequence length="675" mass="72931">MFSPSLARCREADPTLPQITIHDLRHTAASLAVASGANVKAVQRMLGHASRCAVLTGLKSNMSSAPLYVSATMNCMRGERMNANWKDRLRRMFPDSPIHDGDAANFSFSVGSIALQSGDTFTLEPNSVTAIVGGNNVGKSTLLRELVNTTSHRLGMPMPDNVSIDSVAFVRGGTPADLMDWIGQNSRFVPDPQNAGFQRAMTNREHPVQMANHWVNHSSPGIGSIAPFVCFYGNAQGRFGIGGAAELRESVTDPATHPVHALQDSKSLLDRLSRISHEIFGRHLTLDTLARTIRLRVGKVDLPTPKIDDISDEYREAMAALPPLDDQGDGMRSLVGQLLPVLSGGFPLVVIDEPEAFLHPPQAHALGAELGRLAVERGVQVVVATHDRSLLTGLLDSGVAVSIVRLTRDDGPPSANQLKAEALNVLWRDPVLKYTNLLDGLFHRLVVLAEGEGDCAYLAAALDCEDRPRWTVPKNEILFVPTSGKDGMAKSARALNAAKVPIVAAPDLDMLSDENKLKVLVESLGHEWAPELSAMWRTATRDVSARREAARVRHVVDAINAALGNHLDEAYSAAHKESVRAHLRVAAPWDDVKYFGMAAFKGDAGPAAKALVEKLDELGVVMVREGELERLAPEVTIRKGPAWLEAALRGAHQCNAQTQSHVDRILTAGGVRLVT</sequence>
<reference evidence="3 4" key="1">
    <citation type="journal article" date="2014" name="Int. J. Syst. Evol. Microbiol.">
        <title>Description of Galbitalea soli gen. nov., sp. nov., and Frondihabitans sucicola sp. nov.</title>
        <authorList>
            <person name="Kim S.J."/>
            <person name="Lim J.M."/>
            <person name="Ahn J.H."/>
            <person name="Weon H.Y."/>
            <person name="Hamada M."/>
            <person name="Suzuki K."/>
            <person name="Ahn T.Y."/>
            <person name="Kwon S.W."/>
        </authorList>
    </citation>
    <scope>NUCLEOTIDE SEQUENCE [LARGE SCALE GENOMIC DNA]</scope>
    <source>
        <strain evidence="3 4">NBRC 108727</strain>
    </source>
</reference>
<dbReference type="Gene3D" id="3.40.50.300">
    <property type="entry name" value="P-loop containing nucleotide triphosphate hydrolases"/>
    <property type="match status" value="2"/>
</dbReference>
<dbReference type="SMART" id="SM00382">
    <property type="entry name" value="AAA"/>
    <property type="match status" value="1"/>
</dbReference>
<keyword evidence="1" id="KW-0233">DNA recombination</keyword>
<protein>
    <submittedName>
        <fullName evidence="3">AAA family ATPase</fullName>
    </submittedName>
</protein>
<evidence type="ECO:0000313" key="3">
    <source>
        <dbReference type="EMBL" id="NEM91983.1"/>
    </source>
</evidence>
<evidence type="ECO:0000256" key="1">
    <source>
        <dbReference type="ARBA" id="ARBA00023172"/>
    </source>
</evidence>
<evidence type="ECO:0000313" key="4">
    <source>
        <dbReference type="Proteomes" id="UP000479756"/>
    </source>
</evidence>
<dbReference type="PROSITE" id="PS51898">
    <property type="entry name" value="TYR_RECOMBINASE"/>
    <property type="match status" value="1"/>
</dbReference>
<dbReference type="InterPro" id="IPR027417">
    <property type="entry name" value="P-loop_NTPase"/>
</dbReference>
<dbReference type="GO" id="GO:0003677">
    <property type="term" value="F:DNA binding"/>
    <property type="evidence" value="ECO:0007669"/>
    <property type="project" value="InterPro"/>
</dbReference>
<comment type="caution">
    <text evidence="3">The sequence shown here is derived from an EMBL/GenBank/DDBJ whole genome shotgun (WGS) entry which is preliminary data.</text>
</comment>
<name>A0A7C9TTD8_9MICO</name>
<dbReference type="SUPFAM" id="SSF52540">
    <property type="entry name" value="P-loop containing nucleoside triphosphate hydrolases"/>
    <property type="match status" value="1"/>
</dbReference>
<dbReference type="SUPFAM" id="SSF56349">
    <property type="entry name" value="DNA breaking-rejoining enzymes"/>
    <property type="match status" value="1"/>
</dbReference>
<dbReference type="PANTHER" id="PTHR43581">
    <property type="entry name" value="ATP/GTP PHOSPHATASE"/>
    <property type="match status" value="1"/>
</dbReference>